<accession>A0AA44A4V8</accession>
<proteinExistence type="predicted"/>
<feature type="non-terminal residue" evidence="1">
    <location>
        <position position="1"/>
    </location>
</feature>
<gene>
    <name evidence="1" type="ORF">E4K51_28090</name>
</gene>
<dbReference type="EMBL" id="SQQU01000317">
    <property type="protein sequence ID" value="MQS33847.1"/>
    <property type="molecule type" value="Genomic_DNA"/>
</dbReference>
<dbReference type="Gene3D" id="3.20.20.150">
    <property type="entry name" value="Divalent-metal-dependent TIM barrel enzymes"/>
    <property type="match status" value="1"/>
</dbReference>
<name>A0AA44A4V8_ECOLX</name>
<dbReference type="AlphaFoldDB" id="A0AA44A4V8"/>
<reference evidence="1 2" key="1">
    <citation type="journal article" date="2019" name="Microorganisms">
        <title>Characteristics of Carbapenem-Resistant and Colistin-Resistant Escherichia coli Co-Producing NDM-1 and MCR-1 from Pig Farms in China.</title>
        <authorList>
            <person name="Peng Z."/>
            <person name="Li X."/>
            <person name="Hu Z."/>
            <person name="Li Z."/>
            <person name="Lv Y."/>
            <person name="Lei M."/>
            <person name="Wu B."/>
            <person name="Chen H."/>
            <person name="Wang X."/>
        </authorList>
    </citation>
    <scope>NUCLEOTIDE SEQUENCE [LARGE SCALE GENOMIC DNA]</scope>
    <source>
        <strain evidence="1 2">RXD010</strain>
    </source>
</reference>
<protein>
    <submittedName>
        <fullName evidence="1">Sugar phosphate isomerase/epimerase</fullName>
    </submittedName>
</protein>
<evidence type="ECO:0000313" key="1">
    <source>
        <dbReference type="EMBL" id="MQS33847.1"/>
    </source>
</evidence>
<dbReference type="SUPFAM" id="SSF51658">
    <property type="entry name" value="Xylose isomerase-like"/>
    <property type="match status" value="1"/>
</dbReference>
<dbReference type="InterPro" id="IPR036237">
    <property type="entry name" value="Xyl_isomerase-like_sf"/>
</dbReference>
<dbReference type="GO" id="GO:0016853">
    <property type="term" value="F:isomerase activity"/>
    <property type="evidence" value="ECO:0007669"/>
    <property type="project" value="UniProtKB-KW"/>
</dbReference>
<keyword evidence="1" id="KW-0413">Isomerase</keyword>
<organism evidence="1 2">
    <name type="scientific">Escherichia coli</name>
    <dbReference type="NCBI Taxonomy" id="562"/>
    <lineage>
        <taxon>Bacteria</taxon>
        <taxon>Pseudomonadati</taxon>
        <taxon>Pseudomonadota</taxon>
        <taxon>Gammaproteobacteria</taxon>
        <taxon>Enterobacterales</taxon>
        <taxon>Enterobacteriaceae</taxon>
        <taxon>Escherichia</taxon>
    </lineage>
</organism>
<sequence>AIHHFHAKDTYINQENVNMYGLTDVQPYGNVATRAWTFRTVGYGHSPYVWADIISQLIINGYDYVLSIEHEDPIMSVEEGFQKACQTLKSVNIYDKPADMWWA</sequence>
<dbReference type="Proteomes" id="UP000460351">
    <property type="component" value="Unassembled WGS sequence"/>
</dbReference>
<comment type="caution">
    <text evidence="1">The sequence shown here is derived from an EMBL/GenBank/DDBJ whole genome shotgun (WGS) entry which is preliminary data.</text>
</comment>
<evidence type="ECO:0000313" key="2">
    <source>
        <dbReference type="Proteomes" id="UP000460351"/>
    </source>
</evidence>